<dbReference type="EC" id="4.2.1.47" evidence="4 7"/>
<comment type="function">
    <text evidence="6 7">Catalyzes the conversion of GDP-D-mannose to GDP-4-dehydro-6-deoxy-D-mannose.</text>
</comment>
<dbReference type="Gene3D" id="3.90.25.10">
    <property type="entry name" value="UDP-galactose 4-epimerase, domain 1"/>
    <property type="match status" value="1"/>
</dbReference>
<keyword evidence="7" id="KW-0521">NADP</keyword>
<dbReference type="PANTHER" id="PTHR43715:SF1">
    <property type="entry name" value="GDP-MANNOSE 4,6 DEHYDRATASE"/>
    <property type="match status" value="1"/>
</dbReference>
<comment type="caution">
    <text evidence="9">The sequence shown here is derived from an EMBL/GenBank/DDBJ whole genome shotgun (WGS) entry which is preliminary data.</text>
</comment>
<evidence type="ECO:0000256" key="3">
    <source>
        <dbReference type="ARBA" id="ARBA00009263"/>
    </source>
</evidence>
<evidence type="ECO:0000259" key="8">
    <source>
        <dbReference type="Pfam" id="PF16363"/>
    </source>
</evidence>
<evidence type="ECO:0000313" key="9">
    <source>
        <dbReference type="EMBL" id="RDC54235.1"/>
    </source>
</evidence>
<organism evidence="9 10">
    <name type="scientific">Pedobacter chinensis</name>
    <dbReference type="NCBI Taxonomy" id="2282421"/>
    <lineage>
        <taxon>Bacteria</taxon>
        <taxon>Pseudomonadati</taxon>
        <taxon>Bacteroidota</taxon>
        <taxon>Sphingobacteriia</taxon>
        <taxon>Sphingobacteriales</taxon>
        <taxon>Sphingobacteriaceae</taxon>
        <taxon>Pedobacter</taxon>
    </lineage>
</organism>
<feature type="domain" description="NAD(P)-binding" evidence="8">
    <location>
        <begin position="5"/>
        <end position="352"/>
    </location>
</feature>
<comment type="catalytic activity">
    <reaction evidence="1 7">
        <text>GDP-alpha-D-mannose = GDP-4-dehydro-alpha-D-rhamnose + H2O</text>
        <dbReference type="Rhea" id="RHEA:23820"/>
        <dbReference type="ChEBI" id="CHEBI:15377"/>
        <dbReference type="ChEBI" id="CHEBI:57527"/>
        <dbReference type="ChEBI" id="CHEBI:57964"/>
        <dbReference type="EC" id="4.2.1.47"/>
    </reaction>
</comment>
<keyword evidence="10" id="KW-1185">Reference proteome</keyword>
<comment type="similarity">
    <text evidence="3 7">Belongs to the NAD(P)-dependent epimerase/dehydratase family. GDP-mannose 4,6-dehydratase subfamily.</text>
</comment>
<gene>
    <name evidence="7 9" type="primary">gmd</name>
    <name evidence="9" type="ORF">DU508_22360</name>
</gene>
<dbReference type="OrthoDB" id="9779041at2"/>
<dbReference type="InterPro" id="IPR036291">
    <property type="entry name" value="NAD(P)-bd_dom_sf"/>
</dbReference>
<dbReference type="PANTHER" id="PTHR43715">
    <property type="entry name" value="GDP-MANNOSE 4,6-DEHYDRATASE"/>
    <property type="match status" value="1"/>
</dbReference>
<keyword evidence="5 7" id="KW-0456">Lyase</keyword>
<dbReference type="InterPro" id="IPR016040">
    <property type="entry name" value="NAD(P)-bd_dom"/>
</dbReference>
<dbReference type="HAMAP" id="MF_00955">
    <property type="entry name" value="GDP_Man_dehydratase"/>
    <property type="match status" value="1"/>
</dbReference>
<dbReference type="Proteomes" id="UP000253961">
    <property type="component" value="Unassembled WGS sequence"/>
</dbReference>
<accession>A0A369PSH4</accession>
<reference evidence="9 10" key="1">
    <citation type="submission" date="2018-07" db="EMBL/GenBank/DDBJ databases">
        <title>Pedobacter sp. nov., isolated from soil.</title>
        <authorList>
            <person name="Zhou L.Y."/>
            <person name="Du Z.J."/>
        </authorList>
    </citation>
    <scope>NUCLEOTIDE SEQUENCE [LARGE SCALE GENOMIC DNA]</scope>
    <source>
        <strain evidence="9 10">JDX94</strain>
    </source>
</reference>
<dbReference type="InterPro" id="IPR006368">
    <property type="entry name" value="GDP_Man_deHydtase"/>
</dbReference>
<comment type="caution">
    <text evidence="7">Lacks conserved residue(s) required for the propagation of feature annotation.</text>
</comment>
<evidence type="ECO:0000256" key="6">
    <source>
        <dbReference type="ARBA" id="ARBA00059383"/>
    </source>
</evidence>
<protein>
    <recommendedName>
        <fullName evidence="4 7">GDP-mannose 4,6-dehydratase</fullName>
        <ecNumber evidence="4 7">4.2.1.47</ecNumber>
    </recommendedName>
    <alternativeName>
        <fullName evidence="7">GDP-D-mannose dehydratase</fullName>
    </alternativeName>
</protein>
<evidence type="ECO:0000313" key="10">
    <source>
        <dbReference type="Proteomes" id="UP000253961"/>
    </source>
</evidence>
<proteinExistence type="inferred from homology"/>
<dbReference type="SUPFAM" id="SSF51735">
    <property type="entry name" value="NAD(P)-binding Rossmann-fold domains"/>
    <property type="match status" value="1"/>
</dbReference>
<dbReference type="CDD" id="cd05260">
    <property type="entry name" value="GDP_MD_SDR_e"/>
    <property type="match status" value="1"/>
</dbReference>
<dbReference type="FunFam" id="3.40.50.720:FF:000924">
    <property type="entry name" value="GDP-mannose 4,6 dehydratase"/>
    <property type="match status" value="1"/>
</dbReference>
<evidence type="ECO:0000256" key="1">
    <source>
        <dbReference type="ARBA" id="ARBA00000188"/>
    </source>
</evidence>
<evidence type="ECO:0000256" key="7">
    <source>
        <dbReference type="HAMAP-Rule" id="MF_00955"/>
    </source>
</evidence>
<dbReference type="EMBL" id="QPKV01000015">
    <property type="protein sequence ID" value="RDC54235.1"/>
    <property type="molecule type" value="Genomic_DNA"/>
</dbReference>
<sequence>MKVALITGVTGQDGAYLAEFLLKKGYFVHGIKRRSSLFNTDRIDHLYQDQHENHVNFKLHYGDLTDSTNLIRIIQETQPDEIYNLAAMSHVQVSFEMPEYTANADGIGTLRLLEAVRILGLEKKTKIYQASTSELYGLVQAVPQSETTPFYPRSPYAVAKMYAYWITVNYREAYNMFACNGILFNHESPLRGETFVTRKITRGACKIALGLQNCLYLGNLSAQRDWGHAKDYIEAMWLILQQEEAEDFVIATGVTTTVRDFVKMSFAELGIDLEFSGKDENEKGVIVGLDVELISSLGLNPEKLFLGTTVVKVDPKYFRPTEVDLLLGDPTKSKTKLGWQPKYDLQALVEDMMKSDLHLMKKDEYLKRGNFKTLNYFE</sequence>
<dbReference type="GO" id="GO:0008446">
    <property type="term" value="F:GDP-mannose 4,6-dehydratase activity"/>
    <property type="evidence" value="ECO:0007669"/>
    <property type="project" value="UniProtKB-UniRule"/>
</dbReference>
<dbReference type="RefSeq" id="WP_115404894.1">
    <property type="nucleotide sequence ID" value="NZ_QPKV01000015.1"/>
</dbReference>
<dbReference type="AlphaFoldDB" id="A0A369PSH4"/>
<dbReference type="Gene3D" id="3.40.50.720">
    <property type="entry name" value="NAD(P)-binding Rossmann-like Domain"/>
    <property type="match status" value="1"/>
</dbReference>
<dbReference type="Pfam" id="PF16363">
    <property type="entry name" value="GDP_Man_Dehyd"/>
    <property type="match status" value="1"/>
</dbReference>
<comment type="cofactor">
    <cofactor evidence="2 7">
        <name>NADP(+)</name>
        <dbReference type="ChEBI" id="CHEBI:58349"/>
    </cofactor>
</comment>
<dbReference type="NCBIfam" id="TIGR01472">
    <property type="entry name" value="gmd"/>
    <property type="match status" value="1"/>
</dbReference>
<dbReference type="GO" id="GO:0070401">
    <property type="term" value="F:NADP+ binding"/>
    <property type="evidence" value="ECO:0007669"/>
    <property type="project" value="UniProtKB-UniRule"/>
</dbReference>
<name>A0A369PSH4_9SPHI</name>
<dbReference type="GO" id="GO:0042351">
    <property type="term" value="P:'de novo' GDP-L-fucose biosynthetic process"/>
    <property type="evidence" value="ECO:0007669"/>
    <property type="project" value="TreeGrafter"/>
</dbReference>
<evidence type="ECO:0000256" key="4">
    <source>
        <dbReference type="ARBA" id="ARBA00011989"/>
    </source>
</evidence>
<evidence type="ECO:0000256" key="2">
    <source>
        <dbReference type="ARBA" id="ARBA00001937"/>
    </source>
</evidence>
<evidence type="ECO:0000256" key="5">
    <source>
        <dbReference type="ARBA" id="ARBA00023239"/>
    </source>
</evidence>